<evidence type="ECO:0000313" key="2">
    <source>
        <dbReference type="EMBL" id="KAF2462327.1"/>
    </source>
</evidence>
<evidence type="ECO:0008006" key="4">
    <source>
        <dbReference type="Google" id="ProtNLM"/>
    </source>
</evidence>
<sequence length="70" mass="8424">MTYSFPSLFLFFFFFFPLTCAFEWSPTAFCERWSWCRAAFGRAWSFYRPPRCFPLRSVGSLIYSPILEHV</sequence>
<dbReference type="AlphaFoldDB" id="A0A6A6PEZ2"/>
<keyword evidence="3" id="KW-1185">Reference proteome</keyword>
<name>A0A6A6PEZ2_9PEZI</name>
<accession>A0A6A6PEZ2</accession>
<gene>
    <name evidence="2" type="ORF">BDY21DRAFT_331097</name>
</gene>
<evidence type="ECO:0000256" key="1">
    <source>
        <dbReference type="SAM" id="SignalP"/>
    </source>
</evidence>
<organism evidence="2 3">
    <name type="scientific">Lineolata rhizophorae</name>
    <dbReference type="NCBI Taxonomy" id="578093"/>
    <lineage>
        <taxon>Eukaryota</taxon>
        <taxon>Fungi</taxon>
        <taxon>Dikarya</taxon>
        <taxon>Ascomycota</taxon>
        <taxon>Pezizomycotina</taxon>
        <taxon>Dothideomycetes</taxon>
        <taxon>Dothideomycetes incertae sedis</taxon>
        <taxon>Lineolatales</taxon>
        <taxon>Lineolataceae</taxon>
        <taxon>Lineolata</taxon>
    </lineage>
</organism>
<reference evidence="2" key="1">
    <citation type="journal article" date="2020" name="Stud. Mycol.">
        <title>101 Dothideomycetes genomes: a test case for predicting lifestyles and emergence of pathogens.</title>
        <authorList>
            <person name="Haridas S."/>
            <person name="Albert R."/>
            <person name="Binder M."/>
            <person name="Bloem J."/>
            <person name="Labutti K."/>
            <person name="Salamov A."/>
            <person name="Andreopoulos B."/>
            <person name="Baker S."/>
            <person name="Barry K."/>
            <person name="Bills G."/>
            <person name="Bluhm B."/>
            <person name="Cannon C."/>
            <person name="Castanera R."/>
            <person name="Culley D."/>
            <person name="Daum C."/>
            <person name="Ezra D."/>
            <person name="Gonzalez J."/>
            <person name="Henrissat B."/>
            <person name="Kuo A."/>
            <person name="Liang C."/>
            <person name="Lipzen A."/>
            <person name="Lutzoni F."/>
            <person name="Magnuson J."/>
            <person name="Mondo S."/>
            <person name="Nolan M."/>
            <person name="Ohm R."/>
            <person name="Pangilinan J."/>
            <person name="Park H.-J."/>
            <person name="Ramirez L."/>
            <person name="Alfaro M."/>
            <person name="Sun H."/>
            <person name="Tritt A."/>
            <person name="Yoshinaga Y."/>
            <person name="Zwiers L.-H."/>
            <person name="Turgeon B."/>
            <person name="Goodwin S."/>
            <person name="Spatafora J."/>
            <person name="Crous P."/>
            <person name="Grigoriev I."/>
        </authorList>
    </citation>
    <scope>NUCLEOTIDE SEQUENCE</scope>
    <source>
        <strain evidence="2">ATCC 16933</strain>
    </source>
</reference>
<dbReference type="EMBL" id="MU001670">
    <property type="protein sequence ID" value="KAF2462327.1"/>
    <property type="molecule type" value="Genomic_DNA"/>
</dbReference>
<protein>
    <recommendedName>
        <fullName evidence="4">Secreted protein</fullName>
    </recommendedName>
</protein>
<dbReference type="Proteomes" id="UP000799766">
    <property type="component" value="Unassembled WGS sequence"/>
</dbReference>
<proteinExistence type="predicted"/>
<evidence type="ECO:0000313" key="3">
    <source>
        <dbReference type="Proteomes" id="UP000799766"/>
    </source>
</evidence>
<feature type="chain" id="PRO_5025499032" description="Secreted protein" evidence="1">
    <location>
        <begin position="22"/>
        <end position="70"/>
    </location>
</feature>
<keyword evidence="1" id="KW-0732">Signal</keyword>
<feature type="signal peptide" evidence="1">
    <location>
        <begin position="1"/>
        <end position="21"/>
    </location>
</feature>